<reference evidence="1 2" key="1">
    <citation type="submission" date="2015-09" db="EMBL/GenBank/DDBJ databases">
        <authorList>
            <consortium name="Swine Surveillance"/>
        </authorList>
    </citation>
    <scope>NUCLEOTIDE SEQUENCE [LARGE SCALE GENOMIC DNA]</scope>
    <source>
        <strain evidence="1 2">CECT 8399</strain>
    </source>
</reference>
<gene>
    <name evidence="1" type="ORF">PHA8399_04100</name>
</gene>
<dbReference type="AlphaFoldDB" id="A0A0P1HSZ5"/>
<dbReference type="RefSeq" id="WP_058287923.1">
    <property type="nucleotide sequence ID" value="NZ_CP041159.1"/>
</dbReference>
<dbReference type="Proteomes" id="UP000051326">
    <property type="component" value="Unassembled WGS sequence"/>
</dbReference>
<evidence type="ECO:0000313" key="1">
    <source>
        <dbReference type="EMBL" id="CUI01944.1"/>
    </source>
</evidence>
<proteinExistence type="predicted"/>
<protein>
    <submittedName>
        <fullName evidence="1">Uncharacterized protein</fullName>
    </submittedName>
</protein>
<dbReference type="EMBL" id="CYSR01000040">
    <property type="protein sequence ID" value="CUI01944.1"/>
    <property type="molecule type" value="Genomic_DNA"/>
</dbReference>
<sequence length="59" mass="6589">MNTTDTKTLTISQFQAIEARAHELRAEAFASMMRSLFRALVRAPRKVISCPSCARPLHG</sequence>
<dbReference type="STRING" id="1396826.PHA8399_04100"/>
<organism evidence="1 2">
    <name type="scientific">Leisingera aquaemixtae</name>
    <dbReference type="NCBI Taxonomy" id="1396826"/>
    <lineage>
        <taxon>Bacteria</taxon>
        <taxon>Pseudomonadati</taxon>
        <taxon>Pseudomonadota</taxon>
        <taxon>Alphaproteobacteria</taxon>
        <taxon>Rhodobacterales</taxon>
        <taxon>Roseobacteraceae</taxon>
        <taxon>Leisingera</taxon>
    </lineage>
</organism>
<dbReference type="InterPro" id="IPR058227">
    <property type="entry name" value="RSP_7527-like"/>
</dbReference>
<accession>A0A0P1HSZ5</accession>
<name>A0A0P1HSZ5_9RHOB</name>
<dbReference type="NCBIfam" id="NF046098">
    <property type="entry name" value="RSP_7527_fam"/>
    <property type="match status" value="1"/>
</dbReference>
<evidence type="ECO:0000313" key="2">
    <source>
        <dbReference type="Proteomes" id="UP000051326"/>
    </source>
</evidence>